<reference evidence="1 2" key="1">
    <citation type="journal article" date="2024" name="G3 (Bethesda)">
        <title>Genome assembly of Hibiscus sabdariffa L. provides insights into metabolisms of medicinal natural products.</title>
        <authorList>
            <person name="Kim T."/>
        </authorList>
    </citation>
    <scope>NUCLEOTIDE SEQUENCE [LARGE SCALE GENOMIC DNA]</scope>
    <source>
        <strain evidence="1">TK-2024</strain>
        <tissue evidence="1">Old leaves</tissue>
    </source>
</reference>
<dbReference type="InterPro" id="IPR001611">
    <property type="entry name" value="Leu-rich_rpt"/>
</dbReference>
<keyword evidence="2" id="KW-1185">Reference proteome</keyword>
<evidence type="ECO:0000313" key="1">
    <source>
        <dbReference type="EMBL" id="KAK9019377.1"/>
    </source>
</evidence>
<dbReference type="InterPro" id="IPR032675">
    <property type="entry name" value="LRR_dom_sf"/>
</dbReference>
<accession>A0ABR2S2A0</accession>
<organism evidence="1 2">
    <name type="scientific">Hibiscus sabdariffa</name>
    <name type="common">roselle</name>
    <dbReference type="NCBI Taxonomy" id="183260"/>
    <lineage>
        <taxon>Eukaryota</taxon>
        <taxon>Viridiplantae</taxon>
        <taxon>Streptophyta</taxon>
        <taxon>Embryophyta</taxon>
        <taxon>Tracheophyta</taxon>
        <taxon>Spermatophyta</taxon>
        <taxon>Magnoliopsida</taxon>
        <taxon>eudicotyledons</taxon>
        <taxon>Gunneridae</taxon>
        <taxon>Pentapetalae</taxon>
        <taxon>rosids</taxon>
        <taxon>malvids</taxon>
        <taxon>Malvales</taxon>
        <taxon>Malvaceae</taxon>
        <taxon>Malvoideae</taxon>
        <taxon>Hibiscus</taxon>
    </lineage>
</organism>
<dbReference type="Gene3D" id="3.80.10.10">
    <property type="entry name" value="Ribonuclease Inhibitor"/>
    <property type="match status" value="1"/>
</dbReference>
<dbReference type="PROSITE" id="PS51450">
    <property type="entry name" value="LRR"/>
    <property type="match status" value="1"/>
</dbReference>
<comment type="caution">
    <text evidence="1">The sequence shown here is derived from an EMBL/GenBank/DDBJ whole genome shotgun (WGS) entry which is preliminary data.</text>
</comment>
<dbReference type="PANTHER" id="PTHR46662:SF40">
    <property type="entry name" value="PROTEIN TOO MANY MOUTHS"/>
    <property type="match status" value="1"/>
</dbReference>
<name>A0ABR2S2A0_9ROSI</name>
<dbReference type="Proteomes" id="UP001396334">
    <property type="component" value="Unassembled WGS sequence"/>
</dbReference>
<evidence type="ECO:0000313" key="2">
    <source>
        <dbReference type="Proteomes" id="UP001396334"/>
    </source>
</evidence>
<gene>
    <name evidence="1" type="ORF">V6N11_053901</name>
</gene>
<dbReference type="PANTHER" id="PTHR46662">
    <property type="entry name" value="DI-GLUCOSE BINDING PROTEIN WITH LEUCINE-RICH REPEAT DOMAIN-CONTAINING PROTEIN"/>
    <property type="match status" value="1"/>
</dbReference>
<dbReference type="EMBL" id="JBBPBN010000017">
    <property type="protein sequence ID" value="KAK9019377.1"/>
    <property type="molecule type" value="Genomic_DNA"/>
</dbReference>
<protein>
    <submittedName>
        <fullName evidence="1">Uncharacterized protein</fullName>
    </submittedName>
</protein>
<dbReference type="Pfam" id="PF00560">
    <property type="entry name" value="LRR_1"/>
    <property type="match status" value="3"/>
</dbReference>
<sequence>MATPVWFLTLVLSYVSIGVGVGFVSTVAAGPVMSATASSLEMEAEALLHTGELEKLNLSCFLNLVYIDLSLSSTNGSISPQIGDLSSSLRYLDLSHNSVTELGNMTSLVELHLEENRLKGRISSSISNLSNLEALQLDSNPFRGPIPHEIGNMKNPGAFQFPMNLET</sequence>
<dbReference type="SUPFAM" id="SSF52058">
    <property type="entry name" value="L domain-like"/>
    <property type="match status" value="1"/>
</dbReference>
<proteinExistence type="predicted"/>